<gene>
    <name evidence="1" type="ORF">DNU06_02180</name>
</gene>
<sequence length="257" mass="29579">MEVKSTLLSCLLGVLIWGCNSPAKKGGAAEPIQKDSLQLVIEEKVLSIIEMQDSLTIVPSLRYSKGASETYAVRSYNHPIGVKLIVEEFFSNTEISQRLFYFESGHPIFIKESASIFHDSIEDYTERKIYLNEGELYKVFEKDKYLDVFMFDDTTFREGTINLNEYDYENALHALNQTDKYALHFDEFLSIEPQTYIILETVDSSMNVALFIQEGDSLLNLLYDNAEEYKGRAIKVSHYFEEMNGIERMIYNGAILE</sequence>
<reference evidence="1 2" key="1">
    <citation type="submission" date="2018-06" db="EMBL/GenBank/DDBJ databases">
        <title>The draft genome sequence of Crocinitomix sp. SM1701.</title>
        <authorList>
            <person name="Zhang X."/>
        </authorList>
    </citation>
    <scope>NUCLEOTIDE SEQUENCE [LARGE SCALE GENOMIC DNA]</scope>
    <source>
        <strain evidence="1 2">SM1701</strain>
    </source>
</reference>
<proteinExistence type="predicted"/>
<keyword evidence="2" id="KW-1185">Reference proteome</keyword>
<dbReference type="Proteomes" id="UP000249248">
    <property type="component" value="Unassembled WGS sequence"/>
</dbReference>
<name>A0A2W1N1Z8_9FLAO</name>
<dbReference type="AlphaFoldDB" id="A0A2W1N1Z8"/>
<comment type="caution">
    <text evidence="1">The sequence shown here is derived from an EMBL/GenBank/DDBJ whole genome shotgun (WGS) entry which is preliminary data.</text>
</comment>
<accession>A0A2W1N1Z8</accession>
<dbReference type="RefSeq" id="WP_111061560.1">
    <property type="nucleotide sequence ID" value="NZ_JBHUCU010000007.1"/>
</dbReference>
<dbReference type="EMBL" id="QKSB01000001">
    <property type="protein sequence ID" value="PZE18659.1"/>
    <property type="molecule type" value="Genomic_DNA"/>
</dbReference>
<organism evidence="1 2">
    <name type="scientific">Putridiphycobacter roseus</name>
    <dbReference type="NCBI Taxonomy" id="2219161"/>
    <lineage>
        <taxon>Bacteria</taxon>
        <taxon>Pseudomonadati</taxon>
        <taxon>Bacteroidota</taxon>
        <taxon>Flavobacteriia</taxon>
        <taxon>Flavobacteriales</taxon>
        <taxon>Crocinitomicaceae</taxon>
        <taxon>Putridiphycobacter</taxon>
    </lineage>
</organism>
<evidence type="ECO:0000313" key="1">
    <source>
        <dbReference type="EMBL" id="PZE18659.1"/>
    </source>
</evidence>
<dbReference type="OrthoDB" id="752131at2"/>
<protein>
    <submittedName>
        <fullName evidence="1">Uncharacterized protein</fullName>
    </submittedName>
</protein>
<evidence type="ECO:0000313" key="2">
    <source>
        <dbReference type="Proteomes" id="UP000249248"/>
    </source>
</evidence>